<dbReference type="EMBL" id="CP011114">
    <property type="protein sequence ID" value="AKG34524.1"/>
    <property type="molecule type" value="Genomic_DNA"/>
</dbReference>
<reference evidence="10 11" key="1">
    <citation type="submission" date="2015-03" db="EMBL/GenBank/DDBJ databases">
        <authorList>
            <person name="Abdul Halim M."/>
        </authorList>
    </citation>
    <scope>NUCLEOTIDE SEQUENCE [LARGE SCALE GENOMIC DNA]</scope>
    <source>
        <strain evidence="10 11">ATCC 35681</strain>
    </source>
</reference>
<evidence type="ECO:0000313" key="10">
    <source>
        <dbReference type="EMBL" id="AKG34524.1"/>
    </source>
</evidence>
<evidence type="ECO:0000256" key="4">
    <source>
        <dbReference type="ARBA" id="ARBA00022729"/>
    </source>
</evidence>
<comment type="subcellular location">
    <subcellularLocation>
        <location evidence="1">Membrane</location>
        <topology evidence="1">Lipid-anchor</topology>
    </subcellularLocation>
</comment>
<dbReference type="PROSITE" id="PS51257">
    <property type="entry name" value="PROKAR_LIPOPROTEIN"/>
    <property type="match status" value="1"/>
</dbReference>
<comment type="similarity">
    <text evidence="2">Belongs to the GerABKC lipoprotein family.</text>
</comment>
<feature type="domain" description="Spore germination GerAC-like C-terminal" evidence="8">
    <location>
        <begin position="228"/>
        <end position="385"/>
    </location>
</feature>
<evidence type="ECO:0000313" key="11">
    <source>
        <dbReference type="Proteomes" id="UP000034189"/>
    </source>
</evidence>
<dbReference type="Pfam" id="PF05504">
    <property type="entry name" value="Spore_GerAC"/>
    <property type="match status" value="1"/>
</dbReference>
<sequence>MRKVRLQRIIAVIAAGCLLLLTGCWDSVELNRRAIVAGVAIDKGPSPEKKYMLSFQVIVADETTGKNSRGNSPVVLYTGTGRSMYEALSSASRQVARFLSLGHIRVIIISEEFAREGIKGIMDTLERESEARLTSLMFVSRGQSAKECMSLMTALGRIPANDLVGKVENTSSTFGYNFRMEVDDIIRGIQVPGGGALMNGVLVSGDKEKGKSNENMKKITPSAILRISGIAAFKGDKLVGWLDNGAAKGLALIQHRLTQSPTVIRKGDEVIVFNVFQNKLNLKTIAADPEHPAFIIRVTQQASIKELNGKIDLTNPIALRKAEAQLEESTKSDIMEAVKMARSMHSDYLGFGEAVERTNPRGWRKVKDHWDDAFARCKVEVEVKAVTQSTEMRSRSMQMPE</sequence>
<dbReference type="PANTHER" id="PTHR35789:SF1">
    <property type="entry name" value="SPORE GERMINATION PROTEIN B3"/>
    <property type="match status" value="1"/>
</dbReference>
<dbReference type="PANTHER" id="PTHR35789">
    <property type="entry name" value="SPORE GERMINATION PROTEIN B3"/>
    <property type="match status" value="1"/>
</dbReference>
<reference evidence="10 11" key="2">
    <citation type="journal article" date="2016" name="Genome Announc.">
        <title>Genome Sequence of a Gram-Positive Diazotroph, Paenibacillus durus Type Strain ATCC 35681.</title>
        <authorList>
            <person name="Halim M.A."/>
            <person name="Rahman A.Y."/>
            <person name="Sim K.S."/>
            <person name="Yam H.C."/>
            <person name="Rahim A.A."/>
            <person name="Ghazali A.H."/>
            <person name="Najimudin N."/>
        </authorList>
    </citation>
    <scope>NUCLEOTIDE SEQUENCE [LARGE SCALE GENOMIC DNA]</scope>
    <source>
        <strain evidence="10 11">ATCC 35681</strain>
    </source>
</reference>
<evidence type="ECO:0000256" key="5">
    <source>
        <dbReference type="ARBA" id="ARBA00023136"/>
    </source>
</evidence>
<gene>
    <name evidence="10" type="ORF">VK70_08005</name>
</gene>
<dbReference type="InterPro" id="IPR008844">
    <property type="entry name" value="Spore_GerAC-like"/>
</dbReference>
<dbReference type="PATRIC" id="fig|1333534.5.peg.1750"/>
<dbReference type="HOGENOM" id="CLU_051140_0_0_9"/>
<keyword evidence="7" id="KW-0449">Lipoprotein</keyword>
<dbReference type="Proteomes" id="UP000034189">
    <property type="component" value="Chromosome"/>
</dbReference>
<evidence type="ECO:0000256" key="6">
    <source>
        <dbReference type="ARBA" id="ARBA00023139"/>
    </source>
</evidence>
<organism evidence="10 11">
    <name type="scientific">Paenibacillus durus ATCC 35681</name>
    <dbReference type="NCBI Taxonomy" id="1333534"/>
    <lineage>
        <taxon>Bacteria</taxon>
        <taxon>Bacillati</taxon>
        <taxon>Bacillota</taxon>
        <taxon>Bacilli</taxon>
        <taxon>Bacillales</taxon>
        <taxon>Paenibacillaceae</taxon>
        <taxon>Paenibacillus</taxon>
    </lineage>
</organism>
<dbReference type="GO" id="GO:0009847">
    <property type="term" value="P:spore germination"/>
    <property type="evidence" value="ECO:0007669"/>
    <property type="project" value="InterPro"/>
</dbReference>
<dbReference type="InterPro" id="IPR038501">
    <property type="entry name" value="Spore_GerAC_C_sf"/>
</dbReference>
<dbReference type="Pfam" id="PF25198">
    <property type="entry name" value="Spore_GerAC_N"/>
    <property type="match status" value="1"/>
</dbReference>
<dbReference type="Gene3D" id="6.20.190.10">
    <property type="entry name" value="Nutrient germinant receptor protein C, domain 1"/>
    <property type="match status" value="1"/>
</dbReference>
<dbReference type="NCBIfam" id="TIGR02887">
    <property type="entry name" value="spore_ger_x_C"/>
    <property type="match status" value="1"/>
</dbReference>
<dbReference type="Gene3D" id="3.30.300.210">
    <property type="entry name" value="Nutrient germinant receptor protein C, domain 3"/>
    <property type="match status" value="1"/>
</dbReference>
<name>A0A0F7F899_PAEDU</name>
<dbReference type="InterPro" id="IPR057336">
    <property type="entry name" value="GerAC_N"/>
</dbReference>
<dbReference type="InterPro" id="IPR046953">
    <property type="entry name" value="Spore_GerAC-like_C"/>
</dbReference>
<dbReference type="AlphaFoldDB" id="A0A0F7F899"/>
<keyword evidence="4" id="KW-0732">Signal</keyword>
<protein>
    <submittedName>
        <fullName evidence="10">Uncharacterized protein</fullName>
    </submittedName>
</protein>
<evidence type="ECO:0000256" key="3">
    <source>
        <dbReference type="ARBA" id="ARBA00022544"/>
    </source>
</evidence>
<dbReference type="GO" id="GO:0016020">
    <property type="term" value="C:membrane"/>
    <property type="evidence" value="ECO:0007669"/>
    <property type="project" value="UniProtKB-SubCell"/>
</dbReference>
<evidence type="ECO:0000259" key="9">
    <source>
        <dbReference type="Pfam" id="PF25198"/>
    </source>
</evidence>
<evidence type="ECO:0000256" key="2">
    <source>
        <dbReference type="ARBA" id="ARBA00007886"/>
    </source>
</evidence>
<accession>A0A0F7F899</accession>
<keyword evidence="5" id="KW-0472">Membrane</keyword>
<keyword evidence="6" id="KW-0564">Palmitate</keyword>
<evidence type="ECO:0000256" key="1">
    <source>
        <dbReference type="ARBA" id="ARBA00004635"/>
    </source>
</evidence>
<feature type="domain" description="Spore germination protein N-terminal" evidence="9">
    <location>
        <begin position="26"/>
        <end position="196"/>
    </location>
</feature>
<keyword evidence="3" id="KW-0309">Germination</keyword>
<evidence type="ECO:0000256" key="7">
    <source>
        <dbReference type="ARBA" id="ARBA00023288"/>
    </source>
</evidence>
<evidence type="ECO:0000259" key="8">
    <source>
        <dbReference type="Pfam" id="PF05504"/>
    </source>
</evidence>
<proteinExistence type="inferred from homology"/>